<comment type="caution">
    <text evidence="1">The sequence shown here is derived from an EMBL/GenBank/DDBJ whole genome shotgun (WGS) entry which is preliminary data.</text>
</comment>
<keyword evidence="2" id="KW-1185">Reference proteome</keyword>
<name>A0AAV2GZT9_LYMST</name>
<evidence type="ECO:0000313" key="2">
    <source>
        <dbReference type="Proteomes" id="UP001497497"/>
    </source>
</evidence>
<proteinExistence type="predicted"/>
<reference evidence="1 2" key="1">
    <citation type="submission" date="2024-04" db="EMBL/GenBank/DDBJ databases">
        <authorList>
            <consortium name="Genoscope - CEA"/>
            <person name="William W."/>
        </authorList>
    </citation>
    <scope>NUCLEOTIDE SEQUENCE [LARGE SCALE GENOMIC DNA]</scope>
</reference>
<sequence>MKRVCEFLIIIWICFEKNESARHRPNPNPIHASCNVDWNFGLTCPDTSNKIINQIDLWKGEDCGTGEKCRYTFISFDNVTLKATHTTPVKKYVDDLTFVFKPNGNTECTVNGLSYSETWYAILDYGTNYCNLHNLITGSGLNQTTNYREDTNNGRCTQYSSADCDKY</sequence>
<dbReference type="PANTHER" id="PTHR38564:SF2">
    <property type="entry name" value="WU:FC46H12 PRECURSOR"/>
    <property type="match status" value="1"/>
</dbReference>
<gene>
    <name evidence="1" type="ORF">GSLYS_00000913001</name>
</gene>
<evidence type="ECO:0000313" key="1">
    <source>
        <dbReference type="EMBL" id="CAL1526736.1"/>
    </source>
</evidence>
<protein>
    <submittedName>
        <fullName evidence="1">Uncharacterized protein</fullName>
    </submittedName>
</protein>
<accession>A0AAV2GZT9</accession>
<dbReference type="Proteomes" id="UP001497497">
    <property type="component" value="Unassembled WGS sequence"/>
</dbReference>
<dbReference type="PANTHER" id="PTHR38564">
    <property type="entry name" value="SI:CH73-250A16.5-RELATED"/>
    <property type="match status" value="1"/>
</dbReference>
<organism evidence="1 2">
    <name type="scientific">Lymnaea stagnalis</name>
    <name type="common">Great pond snail</name>
    <name type="synonym">Helix stagnalis</name>
    <dbReference type="NCBI Taxonomy" id="6523"/>
    <lineage>
        <taxon>Eukaryota</taxon>
        <taxon>Metazoa</taxon>
        <taxon>Spiralia</taxon>
        <taxon>Lophotrochozoa</taxon>
        <taxon>Mollusca</taxon>
        <taxon>Gastropoda</taxon>
        <taxon>Heterobranchia</taxon>
        <taxon>Euthyneura</taxon>
        <taxon>Panpulmonata</taxon>
        <taxon>Hygrophila</taxon>
        <taxon>Lymnaeoidea</taxon>
        <taxon>Lymnaeidae</taxon>
        <taxon>Lymnaea</taxon>
    </lineage>
</organism>
<dbReference type="AlphaFoldDB" id="A0AAV2GZT9"/>
<dbReference type="EMBL" id="CAXITT010000008">
    <property type="protein sequence ID" value="CAL1526736.1"/>
    <property type="molecule type" value="Genomic_DNA"/>
</dbReference>